<feature type="domain" description="Cyclic nucleotide-binding" evidence="3">
    <location>
        <begin position="1636"/>
        <end position="1756"/>
    </location>
</feature>
<dbReference type="InParanoid" id="A0A482WNX6"/>
<keyword evidence="1" id="KW-0407">Ion channel</keyword>
<feature type="domain" description="Cyclic nucleotide-binding" evidence="3">
    <location>
        <begin position="1172"/>
        <end position="1270"/>
    </location>
</feature>
<keyword evidence="1" id="KW-0406">Ion transport</keyword>
<dbReference type="EMBL" id="QKKF02029955">
    <property type="protein sequence ID" value="RZF34942.1"/>
    <property type="molecule type" value="Genomic_DNA"/>
</dbReference>
<evidence type="ECO:0000259" key="3">
    <source>
        <dbReference type="PROSITE" id="PS50042"/>
    </source>
</evidence>
<comment type="caution">
    <text evidence="4">The sequence shown here is derived from an EMBL/GenBank/DDBJ whole genome shotgun (WGS) entry which is preliminary data.</text>
</comment>
<feature type="transmembrane region" description="Helical" evidence="2">
    <location>
        <begin position="352"/>
        <end position="374"/>
    </location>
</feature>
<keyword evidence="2" id="KW-0812">Transmembrane</keyword>
<evidence type="ECO:0000313" key="5">
    <source>
        <dbReference type="Proteomes" id="UP000291343"/>
    </source>
</evidence>
<dbReference type="Proteomes" id="UP000291343">
    <property type="component" value="Unassembled WGS sequence"/>
</dbReference>
<feature type="transmembrane region" description="Helical" evidence="2">
    <location>
        <begin position="1465"/>
        <end position="1487"/>
    </location>
</feature>
<dbReference type="InterPro" id="IPR018490">
    <property type="entry name" value="cNMP-bd_dom_sf"/>
</dbReference>
<gene>
    <name evidence="4" type="ORF">LSTR_LSTR015605</name>
</gene>
<feature type="transmembrane region" description="Helical" evidence="2">
    <location>
        <begin position="1553"/>
        <end position="1569"/>
    </location>
</feature>
<dbReference type="Gene3D" id="2.60.120.10">
    <property type="entry name" value="Jelly Rolls"/>
    <property type="match status" value="4"/>
</dbReference>
<evidence type="ECO:0000313" key="4">
    <source>
        <dbReference type="EMBL" id="RZF34942.1"/>
    </source>
</evidence>
<feature type="transmembrane region" description="Helical" evidence="2">
    <location>
        <begin position="318"/>
        <end position="340"/>
    </location>
</feature>
<reference evidence="4 5" key="1">
    <citation type="journal article" date="2017" name="Gigascience">
        <title>Genome sequence of the small brown planthopper, Laodelphax striatellus.</title>
        <authorList>
            <person name="Zhu J."/>
            <person name="Jiang F."/>
            <person name="Wang X."/>
            <person name="Yang P."/>
            <person name="Bao Y."/>
            <person name="Zhao W."/>
            <person name="Wang W."/>
            <person name="Lu H."/>
            <person name="Wang Q."/>
            <person name="Cui N."/>
            <person name="Li J."/>
            <person name="Chen X."/>
            <person name="Luo L."/>
            <person name="Yu J."/>
            <person name="Kang L."/>
            <person name="Cui F."/>
        </authorList>
    </citation>
    <scope>NUCLEOTIDE SEQUENCE [LARGE SCALE GENOMIC DNA]</scope>
    <source>
        <strain evidence="4">Lst14</strain>
    </source>
</reference>
<feature type="transmembrane region" description="Helical" evidence="2">
    <location>
        <begin position="1040"/>
        <end position="1060"/>
    </location>
</feature>
<keyword evidence="1" id="KW-1071">Ligand-gated ion channel</keyword>
<dbReference type="GO" id="GO:0044877">
    <property type="term" value="F:protein-containing complex binding"/>
    <property type="evidence" value="ECO:0007669"/>
    <property type="project" value="TreeGrafter"/>
</dbReference>
<dbReference type="InterPro" id="IPR000595">
    <property type="entry name" value="cNMP-bd_dom"/>
</dbReference>
<dbReference type="SUPFAM" id="SSF81324">
    <property type="entry name" value="Voltage-gated potassium channels"/>
    <property type="match status" value="1"/>
</dbReference>
<dbReference type="OrthoDB" id="415460at2759"/>
<evidence type="ECO:0000256" key="1">
    <source>
        <dbReference type="ARBA" id="ARBA00023286"/>
    </source>
</evidence>
<dbReference type="SUPFAM" id="SSF51206">
    <property type="entry name" value="cAMP-binding domain-like"/>
    <property type="match status" value="4"/>
</dbReference>
<dbReference type="STRING" id="195883.A0A482WNX6"/>
<dbReference type="InterPro" id="IPR050866">
    <property type="entry name" value="CNG_cation_channel"/>
</dbReference>
<proteinExistence type="predicted"/>
<feature type="transmembrane region" description="Helical" evidence="2">
    <location>
        <begin position="1499"/>
        <end position="1518"/>
    </location>
</feature>
<dbReference type="PROSITE" id="PS50042">
    <property type="entry name" value="CNMP_BINDING_3"/>
    <property type="match status" value="4"/>
</dbReference>
<protein>
    <recommendedName>
        <fullName evidence="3">Cyclic nucleotide-binding domain-containing protein</fullName>
    </recommendedName>
</protein>
<evidence type="ECO:0000256" key="2">
    <source>
        <dbReference type="SAM" id="Phobius"/>
    </source>
</evidence>
<dbReference type="PANTHER" id="PTHR45638">
    <property type="entry name" value="CYCLIC NUCLEOTIDE-GATED CATION CHANNEL SUBUNIT A"/>
    <property type="match status" value="1"/>
</dbReference>
<feature type="transmembrane region" description="Helical" evidence="2">
    <location>
        <begin position="1353"/>
        <end position="1372"/>
    </location>
</feature>
<dbReference type="GO" id="GO:0005221">
    <property type="term" value="F:intracellularly cyclic nucleotide-activated monoatomic cation channel activity"/>
    <property type="evidence" value="ECO:0007669"/>
    <property type="project" value="InterPro"/>
</dbReference>
<dbReference type="PANTHER" id="PTHR45638:SF11">
    <property type="entry name" value="CYCLIC NUCLEOTIDE-GATED CATION CHANNEL SUBUNIT A"/>
    <property type="match status" value="1"/>
</dbReference>
<feature type="domain" description="Cyclic nucleotide-binding" evidence="3">
    <location>
        <begin position="653"/>
        <end position="753"/>
    </location>
</feature>
<dbReference type="SMART" id="SM00100">
    <property type="entry name" value="cNMP"/>
    <property type="match status" value="4"/>
</dbReference>
<keyword evidence="1" id="KW-0813">Transport</keyword>
<dbReference type="InterPro" id="IPR014710">
    <property type="entry name" value="RmlC-like_jellyroll"/>
</dbReference>
<feature type="transmembrane region" description="Helical" evidence="2">
    <location>
        <begin position="1072"/>
        <end position="1095"/>
    </location>
</feature>
<accession>A0A482WNX6</accession>
<dbReference type="Pfam" id="PF00027">
    <property type="entry name" value="cNMP_binding"/>
    <property type="match status" value="2"/>
</dbReference>
<sequence length="1762" mass="204089">MISLFVVTLMELKLEDLMLSFRMELLCLRLKSMNCDRIIIKRIESFYKNRMKQEADCVDSEMKRMLPSSLYRIYTFKTYAPALLRSHLFKKQDPAFLSAISLLMKTEFHFAGHVLFSKGQVKDAFVYLEQGVIQVMSCYNSSTPILSFFPGTCFGESTIVSKCVSTSHVVCATYCQLIVLYKKHFDLLKLDFASHCKFIREEIVQRNKKAQLDYEQRYSNDYSLASGHQECNSLKKIKRYSRVIDKTTNKTASHLSYEDLFFKTTQAQQEIQEYINSDSNYLDMVVVSENTVRTREDISFITQEFPLILHPQSPFITLWNNVLLILVSFYVIFIPLYVISDQSDNPLDLYRNITVIIQSVFLFDLFAQTTFAVFTPEKDLISVKDILFYRLTTAEFLADIVGSVPLNSILKLFLKERKMVYRFFVINHFFRAWRIVKFFNDQFNRVPRLRIFFYTVFSVFLSAMFLWYCSIVLIVLSCEKRTTCNPNGMWYKIDIFVYDNKGESKSVFDEDESSLHYIVQMFFVVTRLTFGTSGDKYIPYTREEHLFVLITKTISFFTINFFIAFLMVLVLTMTQSRKDLYEKMIVLVYLSNNYRLDSSLQNRILKRCNLLKQVENSGTHLKGESDFLEIGDASINQDLKLNLWGDSLEKCSIFQNTDRKFMRKIASKLNQIIIQPHEFVCFSGVFCPYMYIIHSGYCQLVDTENGVVKSTKGPGYEFGGLEMLLGIPMLQSVRSMTYCEIIYLDKNDFYAILEEFPDYSDQIQATKNHCMPLVDLPIIEGRDTFKDEGEPKSKSLKYFGYNLVVGSREEKEFFNPIYEAGKGAVFLSHFLMRATILPDGNLIWVMEIIRSVLAFISCIVFPPYQILKATHGDYVDAICAFLNISAYVDIYFRSHVAFYNVDGILVTHPLYTFINYKTNGLPLDLFACFPFEYVLGQLVSGTYRNMLLFNRIFQVHRLFGLLDHVSNSKIDMSLHLRAFKYFLLMIIFINSSTSLWFTLQCQLDSNFNAQRRFYYVSGVKCPGFDWLHETLGKVIEPQRLYLVLSVLASTLLTHVNLISFCENCDNTGWVTILLVYFGLGLGMYVFCKLCALSYLRNKNQHYKQEVTAALTFLSKSDVPKDLNDEFSLFFMTCWEHHRGTTPEVLFRETLNDLLQGDIMFEIYGPCLKLNSVFTSSSNSFIRSVVFESKVKIFNKGAHIINEGFVHGDVYVLVDGVICVGTSNKRTSYLEKGALFGNMYDSAHSQQAVAVSAVTIVETLLIQSTSFHSILKTYPVEKALFEAHRNKYSEVGMKFVPGKVAGTESMMDEIEVVEHGSKSKHVLRGIRFEILKFSIMGTIAFFSMYSIAVFDVSPFMLCILYFFDLIYIVLMFVSCHRPIRTATDQYITNSLAIRMDYIRHPMEFGFDLLTVFPFETVGLFYSSNMYVYLLLRLNRFLQVIRAWQIMYDFTTVNVTQVQIKLQITLLLVKLLIITNAISVIYTANHVIASSDKYNSSGEKFSLFSGAQMMVLASFVKFPHSLRVAHKDFNEIIYVIRICHLCFNPILLAILTGNVVFYIHTYFYSVIQFVNQRRSILRRMQFHKTAGTILDTMKNYLRFLWDDHHGCQVPQILLQTPMPLQQKLCWILYSHHFNEHLLFSGCNTLFLRQLIVHLKAQFLFPGNVAVESGIVDNTMYFVHKGEIDVYERESSQWTCVSKMCAGSCFGIEQGLGRGVAHAHRMVARTSLTLLKLEFHAWSYLLHYYPAVEKKLNKYLADRNVFSKE</sequence>
<feature type="domain" description="Cyclic nucleotide-binding" evidence="3">
    <location>
        <begin position="88"/>
        <end position="206"/>
    </location>
</feature>
<organism evidence="4 5">
    <name type="scientific">Laodelphax striatellus</name>
    <name type="common">Small brown planthopper</name>
    <name type="synonym">Delphax striatella</name>
    <dbReference type="NCBI Taxonomy" id="195883"/>
    <lineage>
        <taxon>Eukaryota</taxon>
        <taxon>Metazoa</taxon>
        <taxon>Ecdysozoa</taxon>
        <taxon>Arthropoda</taxon>
        <taxon>Hexapoda</taxon>
        <taxon>Insecta</taxon>
        <taxon>Pterygota</taxon>
        <taxon>Neoptera</taxon>
        <taxon>Paraneoptera</taxon>
        <taxon>Hemiptera</taxon>
        <taxon>Auchenorrhyncha</taxon>
        <taxon>Fulgoroidea</taxon>
        <taxon>Delphacidae</taxon>
        <taxon>Criomorphinae</taxon>
        <taxon>Laodelphax</taxon>
    </lineage>
</organism>
<feature type="transmembrane region" description="Helical" evidence="2">
    <location>
        <begin position="451"/>
        <end position="476"/>
    </location>
</feature>
<dbReference type="CDD" id="cd00038">
    <property type="entry name" value="CAP_ED"/>
    <property type="match status" value="4"/>
</dbReference>
<feature type="transmembrane region" description="Helical" evidence="2">
    <location>
        <begin position="1329"/>
        <end position="1347"/>
    </location>
</feature>
<keyword evidence="2" id="KW-1133">Transmembrane helix</keyword>
<keyword evidence="5" id="KW-1185">Reference proteome</keyword>
<name>A0A482WNX6_LAOST</name>
<keyword evidence="2" id="KW-0472">Membrane</keyword>
<feature type="transmembrane region" description="Helical" evidence="2">
    <location>
        <begin position="554"/>
        <end position="574"/>
    </location>
</feature>
<feature type="transmembrane region" description="Helical" evidence="2">
    <location>
        <begin position="981"/>
        <end position="999"/>
    </location>
</feature>